<organism evidence="1 2">
    <name type="scientific">Leptospira wolbachii serovar Codice str. CDC</name>
    <dbReference type="NCBI Taxonomy" id="1218599"/>
    <lineage>
        <taxon>Bacteria</taxon>
        <taxon>Pseudomonadati</taxon>
        <taxon>Spirochaetota</taxon>
        <taxon>Spirochaetia</taxon>
        <taxon>Leptospirales</taxon>
        <taxon>Leptospiraceae</taxon>
        <taxon>Leptospira</taxon>
    </lineage>
</organism>
<protein>
    <submittedName>
        <fullName evidence="1">Uncharacterized protein</fullName>
    </submittedName>
</protein>
<dbReference type="EMBL" id="AOGZ02000014">
    <property type="protein sequence ID" value="EOQ96085.1"/>
    <property type="molecule type" value="Genomic_DNA"/>
</dbReference>
<evidence type="ECO:0000313" key="1">
    <source>
        <dbReference type="EMBL" id="EOQ96085.1"/>
    </source>
</evidence>
<proteinExistence type="predicted"/>
<dbReference type="Proteomes" id="UP000013984">
    <property type="component" value="Unassembled WGS sequence"/>
</dbReference>
<gene>
    <name evidence="1" type="ORF">LEP1GSC195_2096</name>
</gene>
<dbReference type="AlphaFoldDB" id="R9A754"/>
<accession>R9A754</accession>
<evidence type="ECO:0000313" key="2">
    <source>
        <dbReference type="Proteomes" id="UP000013984"/>
    </source>
</evidence>
<keyword evidence="2" id="KW-1185">Reference proteome</keyword>
<reference evidence="1" key="1">
    <citation type="submission" date="2013-04" db="EMBL/GenBank/DDBJ databases">
        <authorList>
            <person name="Harkins D.M."/>
            <person name="Durkin A.S."/>
            <person name="Brinkac L.M."/>
            <person name="Haft D.H."/>
            <person name="Selengut J.D."/>
            <person name="Sanka R."/>
            <person name="DePew J."/>
            <person name="Purushe J."/>
            <person name="Galloway R.L."/>
            <person name="Vinetz J.M."/>
            <person name="Sutton G.G."/>
            <person name="Nierman W.C."/>
            <person name="Fouts D.E."/>
        </authorList>
    </citation>
    <scope>NUCLEOTIDE SEQUENCE [LARGE SCALE GENOMIC DNA]</scope>
    <source>
        <strain evidence="1">CDC</strain>
    </source>
</reference>
<sequence length="52" mass="5907">MVAIPRREEEGIPHQVEVAGVAVVPVEVVTEEEGIEKFDPIIVNLRRWNWLG</sequence>
<name>R9A754_9LEPT</name>
<comment type="caution">
    <text evidence="1">The sequence shown here is derived from an EMBL/GenBank/DDBJ whole genome shotgun (WGS) entry which is preliminary data.</text>
</comment>